<comment type="caution">
    <text evidence="1">The sequence shown here is derived from an EMBL/GenBank/DDBJ whole genome shotgun (WGS) entry which is preliminary data.</text>
</comment>
<dbReference type="EMBL" id="CM031837">
    <property type="protein sequence ID" value="KAG6680714.1"/>
    <property type="molecule type" value="Genomic_DNA"/>
</dbReference>
<sequence>MMLRTRVLWFGVGFSVVGAAISQLIWRDLLTDRHAFFSDTKQKFDALEARVLNLEPTIPYPKSDSGQVIAHFDWSHSIFMS</sequence>
<gene>
    <name evidence="1" type="ORF">I3842_13G056900</name>
</gene>
<evidence type="ECO:0000313" key="2">
    <source>
        <dbReference type="Proteomes" id="UP000811246"/>
    </source>
</evidence>
<evidence type="ECO:0000313" key="1">
    <source>
        <dbReference type="EMBL" id="KAG6680714.1"/>
    </source>
</evidence>
<dbReference type="PANTHER" id="PTHR34970:SF5">
    <property type="entry name" value="PROTEIN, PUTATIVE-RELATED"/>
    <property type="match status" value="1"/>
</dbReference>
<dbReference type="AlphaFoldDB" id="A0A922DBH5"/>
<dbReference type="PANTHER" id="PTHR34970">
    <property type="entry name" value="ABC TRANSPORTER A FAMILY PROTEIN"/>
    <property type="match status" value="1"/>
</dbReference>
<reference evidence="1" key="1">
    <citation type="submission" date="2021-01" db="EMBL/GenBank/DDBJ databases">
        <authorList>
            <person name="Lovell J.T."/>
            <person name="Bentley N."/>
            <person name="Bhattarai G."/>
            <person name="Jenkins J.W."/>
            <person name="Sreedasyam A."/>
            <person name="Alarcon Y."/>
            <person name="Bock C."/>
            <person name="Boston L."/>
            <person name="Carlson J."/>
            <person name="Cervantes K."/>
            <person name="Clermont K."/>
            <person name="Krom N."/>
            <person name="Kubenka K."/>
            <person name="Mamidi S."/>
            <person name="Mattison C."/>
            <person name="Monteros M."/>
            <person name="Pisani C."/>
            <person name="Plott C."/>
            <person name="Rajasekar S."/>
            <person name="Rhein H.S."/>
            <person name="Rohla C."/>
            <person name="Song M."/>
            <person name="Hilaire R.S."/>
            <person name="Shu S."/>
            <person name="Wells L."/>
            <person name="Wang X."/>
            <person name="Webber J."/>
            <person name="Heerema R.J."/>
            <person name="Klein P."/>
            <person name="Conner P."/>
            <person name="Grauke L."/>
            <person name="Grimwood J."/>
            <person name="Schmutz J."/>
            <person name="Randall J.J."/>
        </authorList>
    </citation>
    <scope>NUCLEOTIDE SEQUENCE</scope>
    <source>
        <tissue evidence="1">Leaf</tissue>
    </source>
</reference>
<accession>A0A922DBH5</accession>
<dbReference type="Proteomes" id="UP000811246">
    <property type="component" value="Chromosome 13"/>
</dbReference>
<organism evidence="1 2">
    <name type="scientific">Carya illinoinensis</name>
    <name type="common">Pecan</name>
    <dbReference type="NCBI Taxonomy" id="32201"/>
    <lineage>
        <taxon>Eukaryota</taxon>
        <taxon>Viridiplantae</taxon>
        <taxon>Streptophyta</taxon>
        <taxon>Embryophyta</taxon>
        <taxon>Tracheophyta</taxon>
        <taxon>Spermatophyta</taxon>
        <taxon>Magnoliopsida</taxon>
        <taxon>eudicotyledons</taxon>
        <taxon>Gunneridae</taxon>
        <taxon>Pentapetalae</taxon>
        <taxon>rosids</taxon>
        <taxon>fabids</taxon>
        <taxon>Fagales</taxon>
        <taxon>Juglandaceae</taxon>
        <taxon>Carya</taxon>
    </lineage>
</organism>
<name>A0A922DBH5_CARIL</name>
<protein>
    <submittedName>
        <fullName evidence="1">Uncharacterized protein</fullName>
    </submittedName>
</protein>
<proteinExistence type="predicted"/>